<reference evidence="3 4" key="1">
    <citation type="submission" date="2020-08" db="EMBL/GenBank/DDBJ databases">
        <title>Genomic Encyclopedia of Type Strains, Phase IV (KMG-IV): sequencing the most valuable type-strain genomes for metagenomic binning, comparative biology and taxonomic classification.</title>
        <authorList>
            <person name="Goeker M."/>
        </authorList>
    </citation>
    <scope>NUCLEOTIDE SEQUENCE [LARGE SCALE GENOMIC DNA]</scope>
    <source>
        <strain evidence="3 4">DSM 29007</strain>
    </source>
</reference>
<sequence>MKRYLLSACAFAVCAASAVPAGAQTRMDTPPAVISASLQPAVSSGARATDAAWESGRSRVRAGRVVGGVLIGAGAGAVAGGLLGRFAVTDDDEDCQDCLLDFNADDRMAMGAVAGAGVGAVIGGIVAIATGGKSSRAPVAVSRAPAGGTAVSMRLTF</sequence>
<evidence type="ECO:0000256" key="1">
    <source>
        <dbReference type="SAM" id="Phobius"/>
    </source>
</evidence>
<organism evidence="3 4">
    <name type="scientific">Longimicrobium terrae</name>
    <dbReference type="NCBI Taxonomy" id="1639882"/>
    <lineage>
        <taxon>Bacteria</taxon>
        <taxon>Pseudomonadati</taxon>
        <taxon>Gemmatimonadota</taxon>
        <taxon>Longimicrobiia</taxon>
        <taxon>Longimicrobiales</taxon>
        <taxon>Longimicrobiaceae</taxon>
        <taxon>Longimicrobium</taxon>
    </lineage>
</organism>
<keyword evidence="1" id="KW-0812">Transmembrane</keyword>
<dbReference type="AlphaFoldDB" id="A0A841H0K1"/>
<name>A0A841H0K1_9BACT</name>
<feature type="chain" id="PRO_5032954462" description="Glycine zipper domain-containing protein" evidence="2">
    <location>
        <begin position="24"/>
        <end position="157"/>
    </location>
</feature>
<dbReference type="EMBL" id="JACHIA010000009">
    <property type="protein sequence ID" value="MBB6071615.1"/>
    <property type="molecule type" value="Genomic_DNA"/>
</dbReference>
<feature type="signal peptide" evidence="2">
    <location>
        <begin position="1"/>
        <end position="23"/>
    </location>
</feature>
<evidence type="ECO:0000313" key="3">
    <source>
        <dbReference type="EMBL" id="MBB6071615.1"/>
    </source>
</evidence>
<keyword evidence="2" id="KW-0732">Signal</keyword>
<accession>A0A841H0K1</accession>
<proteinExistence type="predicted"/>
<keyword evidence="4" id="KW-1185">Reference proteome</keyword>
<keyword evidence="1" id="KW-1133">Transmembrane helix</keyword>
<protein>
    <recommendedName>
        <fullName evidence="5">Glycine zipper domain-containing protein</fullName>
    </recommendedName>
</protein>
<feature type="transmembrane region" description="Helical" evidence="1">
    <location>
        <begin position="65"/>
        <end position="88"/>
    </location>
</feature>
<evidence type="ECO:0000313" key="4">
    <source>
        <dbReference type="Proteomes" id="UP000582837"/>
    </source>
</evidence>
<evidence type="ECO:0000256" key="2">
    <source>
        <dbReference type="SAM" id="SignalP"/>
    </source>
</evidence>
<evidence type="ECO:0008006" key="5">
    <source>
        <dbReference type="Google" id="ProtNLM"/>
    </source>
</evidence>
<keyword evidence="1" id="KW-0472">Membrane</keyword>
<dbReference type="Proteomes" id="UP000582837">
    <property type="component" value="Unassembled WGS sequence"/>
</dbReference>
<feature type="transmembrane region" description="Helical" evidence="1">
    <location>
        <begin position="108"/>
        <end position="129"/>
    </location>
</feature>
<dbReference type="RefSeq" id="WP_170034895.1">
    <property type="nucleotide sequence ID" value="NZ_JABDTL010000001.1"/>
</dbReference>
<comment type="caution">
    <text evidence="3">The sequence shown here is derived from an EMBL/GenBank/DDBJ whole genome shotgun (WGS) entry which is preliminary data.</text>
</comment>
<gene>
    <name evidence="3" type="ORF">HNQ61_003243</name>
</gene>